<evidence type="ECO:0000313" key="1">
    <source>
        <dbReference type="EMBL" id="KKL77401.1"/>
    </source>
</evidence>
<reference evidence="1" key="1">
    <citation type="journal article" date="2015" name="Nature">
        <title>Complex archaea that bridge the gap between prokaryotes and eukaryotes.</title>
        <authorList>
            <person name="Spang A."/>
            <person name="Saw J.H."/>
            <person name="Jorgensen S.L."/>
            <person name="Zaremba-Niedzwiedzka K."/>
            <person name="Martijn J."/>
            <person name="Lind A.E."/>
            <person name="van Eijk R."/>
            <person name="Schleper C."/>
            <person name="Guy L."/>
            <person name="Ettema T.J."/>
        </authorList>
    </citation>
    <scope>NUCLEOTIDE SEQUENCE</scope>
</reference>
<organism evidence="1">
    <name type="scientific">marine sediment metagenome</name>
    <dbReference type="NCBI Taxonomy" id="412755"/>
    <lineage>
        <taxon>unclassified sequences</taxon>
        <taxon>metagenomes</taxon>
        <taxon>ecological metagenomes</taxon>
    </lineage>
</organism>
<gene>
    <name evidence="1" type="ORF">LCGC14_2035220</name>
</gene>
<accession>A0A0F9FG33</accession>
<proteinExistence type="predicted"/>
<dbReference type="EMBL" id="LAZR01023758">
    <property type="protein sequence ID" value="KKL77401.1"/>
    <property type="molecule type" value="Genomic_DNA"/>
</dbReference>
<dbReference type="AlphaFoldDB" id="A0A0F9FG33"/>
<sequence length="104" mass="11867">MTQQSKFTPGPWRLCYDGQIDGADGNFVCSFRWSSYKDFNDPENKATARLIAAAPELLEALRAIIHPDNERHIEFDSRREYYVAQIEGGEYHMAMQAIAKAEPV</sequence>
<protein>
    <submittedName>
        <fullName evidence="1">Uncharacterized protein</fullName>
    </submittedName>
</protein>
<comment type="caution">
    <text evidence="1">The sequence shown here is derived from an EMBL/GenBank/DDBJ whole genome shotgun (WGS) entry which is preliminary data.</text>
</comment>
<name>A0A0F9FG33_9ZZZZ</name>